<dbReference type="OrthoDB" id="2535105at2759"/>
<evidence type="ECO:0000256" key="1">
    <source>
        <dbReference type="SAM" id="Phobius"/>
    </source>
</evidence>
<feature type="transmembrane region" description="Helical" evidence="1">
    <location>
        <begin position="201"/>
        <end position="221"/>
    </location>
</feature>
<keyword evidence="4" id="KW-1185">Reference proteome</keyword>
<protein>
    <recommendedName>
        <fullName evidence="2">DUF6534 domain-containing protein</fullName>
    </recommendedName>
</protein>
<dbReference type="PANTHER" id="PTHR40465:SF1">
    <property type="entry name" value="DUF6534 DOMAIN-CONTAINING PROTEIN"/>
    <property type="match status" value="1"/>
</dbReference>
<keyword evidence="1" id="KW-0812">Transmembrane</keyword>
<dbReference type="AlphaFoldDB" id="A0A9P6CF01"/>
<dbReference type="Pfam" id="PF20152">
    <property type="entry name" value="DUF6534"/>
    <property type="match status" value="1"/>
</dbReference>
<feature type="transmembrane region" description="Helical" evidence="1">
    <location>
        <begin position="119"/>
        <end position="143"/>
    </location>
</feature>
<comment type="caution">
    <text evidence="3">The sequence shown here is derived from an EMBL/GenBank/DDBJ whole genome shotgun (WGS) entry which is preliminary data.</text>
</comment>
<dbReference type="EMBL" id="MU150262">
    <property type="protein sequence ID" value="KAF9463417.1"/>
    <property type="molecule type" value="Genomic_DNA"/>
</dbReference>
<organism evidence="3 4">
    <name type="scientific">Collybia nuda</name>
    <dbReference type="NCBI Taxonomy" id="64659"/>
    <lineage>
        <taxon>Eukaryota</taxon>
        <taxon>Fungi</taxon>
        <taxon>Dikarya</taxon>
        <taxon>Basidiomycota</taxon>
        <taxon>Agaricomycotina</taxon>
        <taxon>Agaricomycetes</taxon>
        <taxon>Agaricomycetidae</taxon>
        <taxon>Agaricales</taxon>
        <taxon>Tricholomatineae</taxon>
        <taxon>Clitocybaceae</taxon>
        <taxon>Collybia</taxon>
    </lineage>
</organism>
<keyword evidence="1" id="KW-0472">Membrane</keyword>
<feature type="transmembrane region" description="Helical" evidence="1">
    <location>
        <begin position="227"/>
        <end position="248"/>
    </location>
</feature>
<evidence type="ECO:0000313" key="3">
    <source>
        <dbReference type="EMBL" id="KAF9463417.1"/>
    </source>
</evidence>
<accession>A0A9P6CF01</accession>
<dbReference type="Proteomes" id="UP000807353">
    <property type="component" value="Unassembled WGS sequence"/>
</dbReference>
<dbReference type="InterPro" id="IPR045339">
    <property type="entry name" value="DUF6534"/>
</dbReference>
<feature type="transmembrane region" description="Helical" evidence="1">
    <location>
        <begin position="12"/>
        <end position="35"/>
    </location>
</feature>
<evidence type="ECO:0000259" key="2">
    <source>
        <dbReference type="Pfam" id="PF20152"/>
    </source>
</evidence>
<evidence type="ECO:0000313" key="4">
    <source>
        <dbReference type="Proteomes" id="UP000807353"/>
    </source>
</evidence>
<dbReference type="PANTHER" id="PTHR40465">
    <property type="entry name" value="CHROMOSOME 1, WHOLE GENOME SHOTGUN SEQUENCE"/>
    <property type="match status" value="1"/>
</dbReference>
<name>A0A9P6CF01_9AGAR</name>
<feature type="domain" description="DUF6534" evidence="2">
    <location>
        <begin position="166"/>
        <end position="251"/>
    </location>
</feature>
<sequence>MFSIRMTDIAGPMLLGLLVNSGLYGVLCAQIYTYYMAFPSDRIAFKILVYGCLASESLHTLSLSINGLDVFVTHLGDTSSFDKARLYWVLINAVTAVVVATSQLLYAYRLKVIYKSYTLPISVTLLSICAAIVQLIIGARIHVSGRLSSVFADSSILVIVCFLATILCDTAITVSIVYYLLRQRPISNSRLNYQIKHLIRLIIETSVFTATTHILSFVLFVCYRNTVYFVVPYVMSSKLSSNTLVLMFNNRILIHGGRNDVDDCGNIVSHWIADMESRLREESSETQSQIGSGLVLHGELVLVNGANSDIVGGVYTHDNDIAEATQVGIVAIC</sequence>
<gene>
    <name evidence="3" type="ORF">BDZ94DRAFT_1258745</name>
</gene>
<keyword evidence="1" id="KW-1133">Transmembrane helix</keyword>
<feature type="transmembrane region" description="Helical" evidence="1">
    <location>
        <begin position="155"/>
        <end position="181"/>
    </location>
</feature>
<proteinExistence type="predicted"/>
<reference evidence="3" key="1">
    <citation type="submission" date="2020-11" db="EMBL/GenBank/DDBJ databases">
        <authorList>
            <consortium name="DOE Joint Genome Institute"/>
            <person name="Ahrendt S."/>
            <person name="Riley R."/>
            <person name="Andreopoulos W."/>
            <person name="Labutti K."/>
            <person name="Pangilinan J."/>
            <person name="Ruiz-Duenas F.J."/>
            <person name="Barrasa J.M."/>
            <person name="Sanchez-Garcia M."/>
            <person name="Camarero S."/>
            <person name="Miyauchi S."/>
            <person name="Serrano A."/>
            <person name="Linde D."/>
            <person name="Babiker R."/>
            <person name="Drula E."/>
            <person name="Ayuso-Fernandez I."/>
            <person name="Pacheco R."/>
            <person name="Padilla G."/>
            <person name="Ferreira P."/>
            <person name="Barriuso J."/>
            <person name="Kellner H."/>
            <person name="Castanera R."/>
            <person name="Alfaro M."/>
            <person name="Ramirez L."/>
            <person name="Pisabarro A.G."/>
            <person name="Kuo A."/>
            <person name="Tritt A."/>
            <person name="Lipzen A."/>
            <person name="He G."/>
            <person name="Yan M."/>
            <person name="Ng V."/>
            <person name="Cullen D."/>
            <person name="Martin F."/>
            <person name="Rosso M.-N."/>
            <person name="Henrissat B."/>
            <person name="Hibbett D."/>
            <person name="Martinez A.T."/>
            <person name="Grigoriev I.V."/>
        </authorList>
    </citation>
    <scope>NUCLEOTIDE SEQUENCE</scope>
    <source>
        <strain evidence="3">CBS 247.69</strain>
    </source>
</reference>
<feature type="transmembrane region" description="Helical" evidence="1">
    <location>
        <begin position="86"/>
        <end position="107"/>
    </location>
</feature>